<dbReference type="GO" id="GO:0006281">
    <property type="term" value="P:DNA repair"/>
    <property type="evidence" value="ECO:0007669"/>
    <property type="project" value="TreeGrafter"/>
</dbReference>
<dbReference type="Proteomes" id="UP000070444">
    <property type="component" value="Unassembled WGS sequence"/>
</dbReference>
<evidence type="ECO:0000256" key="3">
    <source>
        <dbReference type="ARBA" id="ARBA00022776"/>
    </source>
</evidence>
<dbReference type="STRING" id="796925.A0A137P8F4"/>
<dbReference type="GO" id="GO:0007064">
    <property type="term" value="P:mitotic sister chromatid cohesion"/>
    <property type="evidence" value="ECO:0007669"/>
    <property type="project" value="InterPro"/>
</dbReference>
<dbReference type="PANTHER" id="PTHR12663:SF0">
    <property type="entry name" value="PRECOCIOUS DISSOCIATION OF SISTERS 5, ISOFORM A"/>
    <property type="match status" value="1"/>
</dbReference>
<dbReference type="OrthoDB" id="200660at2759"/>
<sequence>MSSADRLQFDQVLVATGGRSIAHGEITKRLIKLHEELSLVKQTDSFDNSSLNEVIKQLKSPSLLEHKNQLVKSLTACCIADILKLFAPDSPYNKNELGAIFKLFLNQFKALGTSDSESISYDTYLISSLGAFKSIILILDLNNHTQLLIQIFEIFFSLTKKNQSKEILSSAAAILSALIDNSNSVPTKAIELILSCFTDKNRQQYPYSYYLAKELCLTSSDRLQRYFCQYFSDILLASNKPHEADPEKNIDLKTAHRVIVNINRAAPSALLNVIPILEQELSTDNTELRTLATRALGEMFSQPGNLAATYQTVWKIWLQRMNDKAAQVRVAWVEQTITFFLNNSSELKQVQEGLINKVQDTDDKVRTAACKIIGLIGYDLVKQLVDVKLIEVLSFRCKDKKPETRIAALNTLSDLYDKAYNDIAYGDPIAITKFSKLPNSILGLFYVYEGDYHAAQVLREKIFSGDRNTSDRTQRLLNVCSYLNDKGLAAFYSMMKTQSGAMKNFSRYINSINEQRAWTSRTNSSDDIEKSILGSAKLLVEKYSDATVHYGNLVKYSQSPDKRLNELFLKLINFSSDYDAVVDCYNKAMKRIEHTNSEISTTFKMILNTVSLKLINHTILPFLFEIVESSKNTRSRKSVNTDNTKATTAQKILDQLAHWFPNLFDAHLNFLTDFLTDSSIDLFKSEQIDRLKALAKHVKSHPQELKLDDLSIKKLKDLCVKGTVLQSKYAATVICLNSNYLICVPDLVSQLVKNLKINSNHLNSALKAFQQIAIHSPDDLEDIYEQIVKFVISELLYKDIKSSYDANSYEEFDQVDSELEAKVLGIKVLVNRALSFADDEIKVALCKPVLNLLWDILDKEGALTENIPKSFRANLRLTAVKSIVKLACKLHIQSHISSLNFSKLSYFMQDEIFEVRQGFVIKLIKYLSTQTLPPKFASVLFLTAHDPEVELRDTVTVALKRLLDKSKAQNNPVQLLESTTPRLIYLLAHHPDFSRDGEDLQQFQRYLEFFLEIIATPDNISYIFECVSRLKNVYDLNSPEKSDCIYALSDLMQYTIKHFKLTAHWLIQPYTGSVALPSDMYRHLTNPQKMATIANHNFLPQEFFPTDQTRAMAPPVNSNMFSGDGGVPKSPRSPRSPRSPKSPRSPRSPRSPKSPKSPRSSSKRSLPQDAEPRSPSSRRSKKASYSPMKYVEVDDE</sequence>
<dbReference type="GO" id="GO:0051301">
    <property type="term" value="P:cell division"/>
    <property type="evidence" value="ECO:0007669"/>
    <property type="project" value="UniProtKB-KW"/>
</dbReference>
<evidence type="ECO:0000256" key="2">
    <source>
        <dbReference type="ARBA" id="ARBA00022618"/>
    </source>
</evidence>
<protein>
    <submittedName>
        <fullName evidence="7">ARM repeat-containing protein</fullName>
    </submittedName>
</protein>
<accession>A0A137P8F4</accession>
<comment type="subcellular location">
    <subcellularLocation>
        <location evidence="1">Nucleus</location>
    </subcellularLocation>
</comment>
<evidence type="ECO:0000313" key="7">
    <source>
        <dbReference type="EMBL" id="KXN71285.1"/>
    </source>
</evidence>
<dbReference type="EMBL" id="KQ964478">
    <property type="protein sequence ID" value="KXN71285.1"/>
    <property type="molecule type" value="Genomic_DNA"/>
</dbReference>
<dbReference type="Gene3D" id="1.25.10.10">
    <property type="entry name" value="Leucine-rich Repeat Variant"/>
    <property type="match status" value="2"/>
</dbReference>
<dbReference type="GO" id="GO:0005634">
    <property type="term" value="C:nucleus"/>
    <property type="evidence" value="ECO:0007669"/>
    <property type="project" value="UniProtKB-SubCell"/>
</dbReference>
<dbReference type="PANTHER" id="PTHR12663">
    <property type="entry name" value="ANDROGEN INDUCED INHIBITOR OF PROLIFERATION AS3 / PDS5-RELATED"/>
    <property type="match status" value="1"/>
</dbReference>
<gene>
    <name evidence="7" type="ORF">CONCODRAFT_57616</name>
</gene>
<proteinExistence type="predicted"/>
<reference evidence="7 8" key="1">
    <citation type="journal article" date="2015" name="Genome Biol. Evol.">
        <title>Phylogenomic analyses indicate that early fungi evolved digesting cell walls of algal ancestors of land plants.</title>
        <authorList>
            <person name="Chang Y."/>
            <person name="Wang S."/>
            <person name="Sekimoto S."/>
            <person name="Aerts A.L."/>
            <person name="Choi C."/>
            <person name="Clum A."/>
            <person name="LaButti K.M."/>
            <person name="Lindquist E.A."/>
            <person name="Yee Ngan C."/>
            <person name="Ohm R.A."/>
            <person name="Salamov A.A."/>
            <person name="Grigoriev I.V."/>
            <person name="Spatafora J.W."/>
            <person name="Berbee M.L."/>
        </authorList>
    </citation>
    <scope>NUCLEOTIDE SEQUENCE [LARGE SCALE GENOMIC DNA]</scope>
    <source>
        <strain evidence="7 8">NRRL 28638</strain>
    </source>
</reference>
<dbReference type="SUPFAM" id="SSF48371">
    <property type="entry name" value="ARM repeat"/>
    <property type="match status" value="1"/>
</dbReference>
<dbReference type="Pfam" id="PF20168">
    <property type="entry name" value="PDS5"/>
    <property type="match status" value="1"/>
</dbReference>
<keyword evidence="8" id="KW-1185">Reference proteome</keyword>
<feature type="region of interest" description="Disordered" evidence="6">
    <location>
        <begin position="1109"/>
        <end position="1196"/>
    </location>
</feature>
<keyword evidence="3" id="KW-0498">Mitosis</keyword>
<keyword evidence="2" id="KW-0132">Cell division</keyword>
<evidence type="ECO:0000256" key="5">
    <source>
        <dbReference type="ARBA" id="ARBA00023306"/>
    </source>
</evidence>
<dbReference type="InterPro" id="IPR039776">
    <property type="entry name" value="Pds5"/>
</dbReference>
<keyword evidence="5" id="KW-0131">Cell cycle</keyword>
<dbReference type="InterPro" id="IPR011989">
    <property type="entry name" value="ARM-like"/>
</dbReference>
<dbReference type="CDD" id="cd19953">
    <property type="entry name" value="PDS5"/>
    <property type="match status" value="1"/>
</dbReference>
<dbReference type="OMA" id="YPPAYNM"/>
<dbReference type="GO" id="GO:0000785">
    <property type="term" value="C:chromatin"/>
    <property type="evidence" value="ECO:0007669"/>
    <property type="project" value="TreeGrafter"/>
</dbReference>
<evidence type="ECO:0000256" key="1">
    <source>
        <dbReference type="ARBA" id="ARBA00004123"/>
    </source>
</evidence>
<dbReference type="InterPro" id="IPR016024">
    <property type="entry name" value="ARM-type_fold"/>
</dbReference>
<dbReference type="AlphaFoldDB" id="A0A137P8F4"/>
<name>A0A137P8F4_CONC2</name>
<evidence type="ECO:0000256" key="6">
    <source>
        <dbReference type="SAM" id="MobiDB-lite"/>
    </source>
</evidence>
<evidence type="ECO:0000313" key="8">
    <source>
        <dbReference type="Proteomes" id="UP000070444"/>
    </source>
</evidence>
<organism evidence="7 8">
    <name type="scientific">Conidiobolus coronatus (strain ATCC 28846 / CBS 209.66 / NRRL 28638)</name>
    <name type="common">Delacroixia coronata</name>
    <dbReference type="NCBI Taxonomy" id="796925"/>
    <lineage>
        <taxon>Eukaryota</taxon>
        <taxon>Fungi</taxon>
        <taxon>Fungi incertae sedis</taxon>
        <taxon>Zoopagomycota</taxon>
        <taxon>Entomophthoromycotina</taxon>
        <taxon>Entomophthoromycetes</taxon>
        <taxon>Entomophthorales</taxon>
        <taxon>Ancylistaceae</taxon>
        <taxon>Conidiobolus</taxon>
    </lineage>
</organism>
<keyword evidence="4" id="KW-0539">Nucleus</keyword>
<evidence type="ECO:0000256" key="4">
    <source>
        <dbReference type="ARBA" id="ARBA00023242"/>
    </source>
</evidence>